<feature type="non-terminal residue" evidence="2">
    <location>
        <position position="1"/>
    </location>
</feature>
<protein>
    <submittedName>
        <fullName evidence="2">Programmed cell death 2</fullName>
    </submittedName>
</protein>
<dbReference type="GO" id="GO:0005737">
    <property type="term" value="C:cytoplasm"/>
    <property type="evidence" value="ECO:0007669"/>
    <property type="project" value="InterPro"/>
</dbReference>
<dbReference type="AlphaFoldDB" id="A0A699Z411"/>
<reference evidence="2 3" key="1">
    <citation type="submission" date="2020-02" db="EMBL/GenBank/DDBJ databases">
        <title>Draft genome sequence of Haematococcus lacustris strain NIES-144.</title>
        <authorList>
            <person name="Morimoto D."/>
            <person name="Nakagawa S."/>
            <person name="Yoshida T."/>
            <person name="Sawayama S."/>
        </authorList>
    </citation>
    <scope>NUCLEOTIDE SEQUENCE [LARGE SCALE GENOMIC DNA]</scope>
    <source>
        <strain evidence="2 3">NIES-144</strain>
    </source>
</reference>
<evidence type="ECO:0000313" key="2">
    <source>
        <dbReference type="EMBL" id="GFH14016.1"/>
    </source>
</evidence>
<dbReference type="PANTHER" id="PTHR12298:SF4">
    <property type="entry name" value="PROGRAMMED CELL DEATH PROTEIN 2"/>
    <property type="match status" value="1"/>
</dbReference>
<dbReference type="Proteomes" id="UP000485058">
    <property type="component" value="Unassembled WGS sequence"/>
</dbReference>
<dbReference type="Pfam" id="PF04194">
    <property type="entry name" value="PDCD2_C"/>
    <property type="match status" value="1"/>
</dbReference>
<dbReference type="PANTHER" id="PTHR12298">
    <property type="entry name" value="PCDC2 PROGRAMMED CELL DEATH PROTEIN 2 -RELATED"/>
    <property type="match status" value="1"/>
</dbReference>
<gene>
    <name evidence="2" type="ORF">HaLaN_09989</name>
</gene>
<evidence type="ECO:0000259" key="1">
    <source>
        <dbReference type="Pfam" id="PF04194"/>
    </source>
</evidence>
<sequence>MASDEELSDDEDVEAWLNPLKLPTKEQLMCKSTGKQLLFLLQLYAPLDDDHPNQTTAFHRAILLFVTPKGSAVCKPGGVRALRCQLPRRNALYPYHAPGDTDLLPPAVQLVVEAEERDSPEAEAAMSKLMMAYKDKVGQEGELSEEELPEEVLQQVEEAVPLEQRHFAMFQARMALAPDQVVRYCFQPGAHPLWPRPEPQPSTADIPACPLCGEPRQFEFQVLPQLLNHLGQDDLDEDALDWGTLAVYSCSASCSTEALEAQTGSAYAEEFVWAQPSA</sequence>
<feature type="domain" description="Programmed cell death protein 2 C-terminal" evidence="1">
    <location>
        <begin position="165"/>
        <end position="275"/>
    </location>
</feature>
<organism evidence="2 3">
    <name type="scientific">Haematococcus lacustris</name>
    <name type="common">Green alga</name>
    <name type="synonym">Haematococcus pluvialis</name>
    <dbReference type="NCBI Taxonomy" id="44745"/>
    <lineage>
        <taxon>Eukaryota</taxon>
        <taxon>Viridiplantae</taxon>
        <taxon>Chlorophyta</taxon>
        <taxon>core chlorophytes</taxon>
        <taxon>Chlorophyceae</taxon>
        <taxon>CS clade</taxon>
        <taxon>Chlamydomonadales</taxon>
        <taxon>Haematococcaceae</taxon>
        <taxon>Haematococcus</taxon>
    </lineage>
</organism>
<proteinExistence type="predicted"/>
<keyword evidence="3" id="KW-1185">Reference proteome</keyword>
<dbReference type="InterPro" id="IPR007320">
    <property type="entry name" value="PDCD2_C"/>
</dbReference>
<comment type="caution">
    <text evidence="2">The sequence shown here is derived from an EMBL/GenBank/DDBJ whole genome shotgun (WGS) entry which is preliminary data.</text>
</comment>
<dbReference type="EMBL" id="BLLF01000677">
    <property type="protein sequence ID" value="GFH14016.1"/>
    <property type="molecule type" value="Genomic_DNA"/>
</dbReference>
<name>A0A699Z411_HAELA</name>
<accession>A0A699Z411</accession>
<evidence type="ECO:0000313" key="3">
    <source>
        <dbReference type="Proteomes" id="UP000485058"/>
    </source>
</evidence>